<dbReference type="Proteomes" id="UP001331761">
    <property type="component" value="Unassembled WGS sequence"/>
</dbReference>
<feature type="compositionally biased region" description="Basic and acidic residues" evidence="1">
    <location>
        <begin position="19"/>
        <end position="28"/>
    </location>
</feature>
<dbReference type="EMBL" id="WIXE01018910">
    <property type="protein sequence ID" value="KAK5970511.1"/>
    <property type="molecule type" value="Genomic_DNA"/>
</dbReference>
<evidence type="ECO:0000313" key="2">
    <source>
        <dbReference type="EMBL" id="KAK5970511.1"/>
    </source>
</evidence>
<feature type="non-terminal residue" evidence="2">
    <location>
        <position position="112"/>
    </location>
</feature>
<feature type="compositionally biased region" description="Polar residues" evidence="1">
    <location>
        <begin position="1"/>
        <end position="10"/>
    </location>
</feature>
<feature type="region of interest" description="Disordered" evidence="1">
    <location>
        <begin position="1"/>
        <end position="76"/>
    </location>
</feature>
<reference evidence="2 3" key="1">
    <citation type="submission" date="2019-10" db="EMBL/GenBank/DDBJ databases">
        <title>Assembly and Annotation for the nematode Trichostrongylus colubriformis.</title>
        <authorList>
            <person name="Martin J."/>
        </authorList>
    </citation>
    <scope>NUCLEOTIDE SEQUENCE [LARGE SCALE GENOMIC DNA]</scope>
    <source>
        <strain evidence="2">G859</strain>
        <tissue evidence="2">Whole worm</tissue>
    </source>
</reference>
<accession>A0AAN8F003</accession>
<keyword evidence="3" id="KW-1185">Reference proteome</keyword>
<evidence type="ECO:0000313" key="3">
    <source>
        <dbReference type="Proteomes" id="UP001331761"/>
    </source>
</evidence>
<name>A0AAN8F003_TRICO</name>
<comment type="caution">
    <text evidence="2">The sequence shown here is derived from an EMBL/GenBank/DDBJ whole genome shotgun (WGS) entry which is preliminary data.</text>
</comment>
<organism evidence="2 3">
    <name type="scientific">Trichostrongylus colubriformis</name>
    <name type="common">Black scour worm</name>
    <dbReference type="NCBI Taxonomy" id="6319"/>
    <lineage>
        <taxon>Eukaryota</taxon>
        <taxon>Metazoa</taxon>
        <taxon>Ecdysozoa</taxon>
        <taxon>Nematoda</taxon>
        <taxon>Chromadorea</taxon>
        <taxon>Rhabditida</taxon>
        <taxon>Rhabditina</taxon>
        <taxon>Rhabditomorpha</taxon>
        <taxon>Strongyloidea</taxon>
        <taxon>Trichostrongylidae</taxon>
        <taxon>Trichostrongylus</taxon>
    </lineage>
</organism>
<proteinExistence type="predicted"/>
<gene>
    <name evidence="2" type="ORF">GCK32_020495</name>
</gene>
<sequence length="112" mass="11960">MALNLISSYGSEDDSDAADVDRSVHDSDVELPQPSEPTKNFFFGEADGSGSDDDSMGPSKNVDNTQTKPSGEVRRLPSAGSVLKGKYVVRAFTFSHCHDSFACSACDVIAYC</sequence>
<evidence type="ECO:0000256" key="1">
    <source>
        <dbReference type="SAM" id="MobiDB-lite"/>
    </source>
</evidence>
<protein>
    <submittedName>
        <fullName evidence="2">Uncharacterized protein</fullName>
    </submittedName>
</protein>
<dbReference type="AlphaFoldDB" id="A0AAN8F003"/>